<keyword evidence="2" id="KW-1185">Reference proteome</keyword>
<accession>A0A8T0D016</accession>
<evidence type="ECO:0000313" key="2">
    <source>
        <dbReference type="Proteomes" id="UP000699462"/>
    </source>
</evidence>
<dbReference type="Proteomes" id="UP000699462">
    <property type="component" value="Unassembled WGS sequence"/>
</dbReference>
<name>A0A8T0D016_9TREM</name>
<gene>
    <name evidence="1" type="ORF">P879_08640</name>
</gene>
<proteinExistence type="predicted"/>
<evidence type="ECO:0000313" key="1">
    <source>
        <dbReference type="EMBL" id="KAF8560806.1"/>
    </source>
</evidence>
<sequence length="121" mass="14021">MMARLVGENDETYDGFLAPDQTPQRNLTNMYHTTDSRCKRYFCAVCRDCHSVDTDCTQRITEWLTGTTMSDALHRSLEANMIDDYTLTRFKQVRQVDNTARTFGYKENESRKKEASALTLC</sequence>
<dbReference type="OrthoDB" id="6244748at2759"/>
<organism evidence="1 2">
    <name type="scientific">Paragonimus westermani</name>
    <dbReference type="NCBI Taxonomy" id="34504"/>
    <lineage>
        <taxon>Eukaryota</taxon>
        <taxon>Metazoa</taxon>
        <taxon>Spiralia</taxon>
        <taxon>Lophotrochozoa</taxon>
        <taxon>Platyhelminthes</taxon>
        <taxon>Trematoda</taxon>
        <taxon>Digenea</taxon>
        <taxon>Plagiorchiida</taxon>
        <taxon>Troglotremata</taxon>
        <taxon>Troglotrematidae</taxon>
        <taxon>Paragonimus</taxon>
    </lineage>
</organism>
<dbReference type="EMBL" id="JTDF01022225">
    <property type="protein sequence ID" value="KAF8560806.1"/>
    <property type="molecule type" value="Genomic_DNA"/>
</dbReference>
<dbReference type="AlphaFoldDB" id="A0A8T0D016"/>
<comment type="caution">
    <text evidence="1">The sequence shown here is derived from an EMBL/GenBank/DDBJ whole genome shotgun (WGS) entry which is preliminary data.</text>
</comment>
<reference evidence="1 2" key="1">
    <citation type="submission" date="2019-07" db="EMBL/GenBank/DDBJ databases">
        <title>Annotation for the trematode Paragonimus westermani.</title>
        <authorList>
            <person name="Choi Y.-J."/>
        </authorList>
    </citation>
    <scope>NUCLEOTIDE SEQUENCE [LARGE SCALE GENOMIC DNA]</scope>
    <source>
        <strain evidence="1">180907_Pwestermani</strain>
    </source>
</reference>
<protein>
    <submittedName>
        <fullName evidence="1">Uncharacterized protein</fullName>
    </submittedName>
</protein>